<dbReference type="SUPFAM" id="SSF52540">
    <property type="entry name" value="P-loop containing nucleoside triphosphate hydrolases"/>
    <property type="match status" value="1"/>
</dbReference>
<organism evidence="4">
    <name type="scientific">Candidatus Caldatribacterium californiense</name>
    <dbReference type="NCBI Taxonomy" id="1454726"/>
    <lineage>
        <taxon>Bacteria</taxon>
        <taxon>Pseudomonadati</taxon>
        <taxon>Atribacterota</taxon>
        <taxon>Atribacteria</taxon>
        <taxon>Atribacterales</taxon>
        <taxon>Candidatus Caldatribacteriaceae</taxon>
        <taxon>Candidatus Caldatribacterium</taxon>
    </lineage>
</organism>
<dbReference type="CDD" id="cd03216">
    <property type="entry name" value="ABC_Carb_Monos_I"/>
    <property type="match status" value="1"/>
</dbReference>
<dbReference type="PANTHER" id="PTHR43790">
    <property type="entry name" value="CARBOHYDRATE TRANSPORT ATP-BINDING PROTEIN MG119-RELATED"/>
    <property type="match status" value="1"/>
</dbReference>
<dbReference type="PROSITE" id="PS50893">
    <property type="entry name" value="ABC_TRANSPORTER_2"/>
    <property type="match status" value="1"/>
</dbReference>
<evidence type="ECO:0000259" key="3">
    <source>
        <dbReference type="PROSITE" id="PS50893"/>
    </source>
</evidence>
<dbReference type="GO" id="GO:0005524">
    <property type="term" value="F:ATP binding"/>
    <property type="evidence" value="ECO:0007669"/>
    <property type="project" value="UniProtKB-KW"/>
</dbReference>
<keyword evidence="2 4" id="KW-0067">ATP-binding</keyword>
<dbReference type="Pfam" id="PF00005">
    <property type="entry name" value="ABC_tran"/>
    <property type="match status" value="1"/>
</dbReference>
<dbReference type="EMBL" id="DTFV01000032">
    <property type="protein sequence ID" value="HGI30020.1"/>
    <property type="molecule type" value="Genomic_DNA"/>
</dbReference>
<dbReference type="InterPro" id="IPR017871">
    <property type="entry name" value="ABC_transporter-like_CS"/>
</dbReference>
<keyword evidence="1" id="KW-0547">Nucleotide-binding</keyword>
<dbReference type="PANTHER" id="PTHR43790:SF8">
    <property type="entry name" value="SUGAR ABC TRANSPORTER ATP-BINDING PROTEIN"/>
    <property type="match status" value="1"/>
</dbReference>
<evidence type="ECO:0000256" key="1">
    <source>
        <dbReference type="ARBA" id="ARBA00022741"/>
    </source>
</evidence>
<dbReference type="AlphaFoldDB" id="A0A7V3YF92"/>
<evidence type="ECO:0000313" key="4">
    <source>
        <dbReference type="EMBL" id="HGI30020.1"/>
    </source>
</evidence>
<accession>A0A7V3YF92</accession>
<gene>
    <name evidence="4" type="ORF">ENV30_01715</name>
</gene>
<proteinExistence type="predicted"/>
<dbReference type="InterPro" id="IPR003439">
    <property type="entry name" value="ABC_transporter-like_ATP-bd"/>
</dbReference>
<protein>
    <submittedName>
        <fullName evidence="4">Sugar ABC transporter ATP-binding protein</fullName>
    </submittedName>
</protein>
<dbReference type="InterPro" id="IPR050107">
    <property type="entry name" value="ABC_carbohydrate_import_ATPase"/>
</dbReference>
<feature type="domain" description="ABC transporter" evidence="3">
    <location>
        <begin position="6"/>
        <end position="246"/>
    </location>
</feature>
<dbReference type="PROSITE" id="PS00211">
    <property type="entry name" value="ABC_TRANSPORTER_1"/>
    <property type="match status" value="1"/>
</dbReference>
<dbReference type="InterPro" id="IPR027417">
    <property type="entry name" value="P-loop_NTPase"/>
</dbReference>
<name>A0A7V3YF92_9BACT</name>
<dbReference type="Gene3D" id="3.40.50.300">
    <property type="entry name" value="P-loop containing nucleotide triphosphate hydrolases"/>
    <property type="match status" value="1"/>
</dbReference>
<dbReference type="SMART" id="SM00382">
    <property type="entry name" value="AAA"/>
    <property type="match status" value="1"/>
</dbReference>
<evidence type="ECO:0000256" key="2">
    <source>
        <dbReference type="ARBA" id="ARBA00022840"/>
    </source>
</evidence>
<dbReference type="GO" id="GO:0016887">
    <property type="term" value="F:ATP hydrolysis activity"/>
    <property type="evidence" value="ECO:0007669"/>
    <property type="project" value="InterPro"/>
</dbReference>
<reference evidence="4" key="1">
    <citation type="journal article" date="2020" name="mSystems">
        <title>Genome- and Community-Level Interaction Insights into Carbon Utilization and Element Cycling Functions of Hydrothermarchaeota in Hydrothermal Sediment.</title>
        <authorList>
            <person name="Zhou Z."/>
            <person name="Liu Y."/>
            <person name="Xu W."/>
            <person name="Pan J."/>
            <person name="Luo Z.H."/>
            <person name="Li M."/>
        </authorList>
    </citation>
    <scope>NUCLEOTIDE SEQUENCE [LARGE SCALE GENOMIC DNA]</scope>
    <source>
        <strain evidence="4">SpSt-747</strain>
    </source>
</reference>
<dbReference type="InterPro" id="IPR003593">
    <property type="entry name" value="AAA+_ATPase"/>
</dbReference>
<comment type="caution">
    <text evidence="4">The sequence shown here is derived from an EMBL/GenBank/DDBJ whole genome shotgun (WGS) entry which is preliminary data.</text>
</comment>
<sequence>MTGRLVEMRGIRKSFGHVEALRGVDFDVGYGEIVGLIGDNGAGKSTLVKVLTGVYPPDEGEIFFDGKRVSFSSPADARAEGIETVYQGYGVAELLNIARNFFLGREPVKKFCVFKLLDHQKMFRECSRILSEIGISVRSPLEPTGVLSGGERQAINIGRAMYFKAKLIILDEPTNALSVKETEHVLQFIERTRQTGTSVIFITHNIYHVCRVADRFVLLERGKKIGDYRKDEVTPEDIIRILTVGKSEKSRTQNEEC</sequence>